<reference evidence="1" key="1">
    <citation type="submission" date="2022-12" db="EMBL/GenBank/DDBJ databases">
        <title>Genome Sequence of Lasiodiplodia mahajangana.</title>
        <authorList>
            <person name="Buettner E."/>
        </authorList>
    </citation>
    <scope>NUCLEOTIDE SEQUENCE</scope>
    <source>
        <strain evidence="1">VT137</strain>
    </source>
</reference>
<proteinExistence type="predicted"/>
<comment type="caution">
    <text evidence="1">The sequence shown here is derived from an EMBL/GenBank/DDBJ whole genome shotgun (WGS) entry which is preliminary data.</text>
</comment>
<organism evidence="1 2">
    <name type="scientific">Lasiodiplodia mahajangana</name>
    <dbReference type="NCBI Taxonomy" id="1108764"/>
    <lineage>
        <taxon>Eukaryota</taxon>
        <taxon>Fungi</taxon>
        <taxon>Dikarya</taxon>
        <taxon>Ascomycota</taxon>
        <taxon>Pezizomycotina</taxon>
        <taxon>Dothideomycetes</taxon>
        <taxon>Dothideomycetes incertae sedis</taxon>
        <taxon>Botryosphaeriales</taxon>
        <taxon>Botryosphaeriaceae</taxon>
        <taxon>Lasiodiplodia</taxon>
    </lineage>
</organism>
<dbReference type="Proteomes" id="UP001153332">
    <property type="component" value="Unassembled WGS sequence"/>
</dbReference>
<protein>
    <submittedName>
        <fullName evidence="1">Uncharacterized protein</fullName>
    </submittedName>
</protein>
<evidence type="ECO:0000313" key="1">
    <source>
        <dbReference type="EMBL" id="KAJ8128357.1"/>
    </source>
</evidence>
<sequence length="357" mass="39409">MEIETDVGQLDGPITEKLGMIEIENGALNVPTTGLTAHEKQCFQSLVEQCRDQGLLERPTGLSAEDALDGLTDEITLLRFLRARSFDVPGALQQFKEAHTIRSSAHTTEAYNSIDIADFEHLRTIYPHWSGHRTKHGLPICTLDTVHLDGPNFANYHKYTPSQTTCRAITSLDYLTRFVLPLCSMVTDRPNPDRPVSDVVYLVDITHISLRQAWNLRGYAHSITGLLATCYPEVVNKIYLLNAPPSFSRIWAFIKPWVDPKTASKVSVVQSADILMTLLETIDIESIPERYGGKSTAENGKIPPVDGLKGLLGVDELPDEPIKWTIDQGNRTAAAVGTRGGEARKELLGPVTIKAAL</sequence>
<gene>
    <name evidence="1" type="ORF">O1611_g5276</name>
</gene>
<dbReference type="EMBL" id="JAPUUL010001095">
    <property type="protein sequence ID" value="KAJ8128357.1"/>
    <property type="molecule type" value="Genomic_DNA"/>
</dbReference>
<keyword evidence="2" id="KW-1185">Reference proteome</keyword>
<name>A0ACC2JLW3_9PEZI</name>
<accession>A0ACC2JLW3</accession>
<evidence type="ECO:0000313" key="2">
    <source>
        <dbReference type="Proteomes" id="UP001153332"/>
    </source>
</evidence>